<protein>
    <submittedName>
        <fullName evidence="1">Uncharacterized protein</fullName>
    </submittedName>
</protein>
<dbReference type="SUPFAM" id="SSF81901">
    <property type="entry name" value="HCP-like"/>
    <property type="match status" value="1"/>
</dbReference>
<dbReference type="EMBL" id="JAGETQ010000112">
    <property type="protein sequence ID" value="MBO1916451.1"/>
    <property type="molecule type" value="Genomic_DNA"/>
</dbReference>
<evidence type="ECO:0000313" key="1">
    <source>
        <dbReference type="EMBL" id="MBO1916451.1"/>
    </source>
</evidence>
<dbReference type="Proteomes" id="UP000664477">
    <property type="component" value="Unassembled WGS sequence"/>
</dbReference>
<dbReference type="InterPro" id="IPR011990">
    <property type="entry name" value="TPR-like_helical_dom_sf"/>
</dbReference>
<proteinExistence type="predicted"/>
<dbReference type="AlphaFoldDB" id="A0A939SLT3"/>
<evidence type="ECO:0000313" key="2">
    <source>
        <dbReference type="Proteomes" id="UP000664477"/>
    </source>
</evidence>
<reference evidence="1" key="1">
    <citation type="submission" date="2021-03" db="EMBL/GenBank/DDBJ databases">
        <title>Molecular epidemiology and mechanisms of colistin and carbapenem resistance in Enterobacteriaceae from clinical isolates, the environment and porcine samples in Pretoria, South Africa.</title>
        <authorList>
            <person name="Bogoshi D."/>
            <person name="Mbelle N.M."/>
            <person name="Naidoo V."/>
            <person name="Osei Sekyere J."/>
        </authorList>
    </citation>
    <scope>NUCLEOTIDE SEQUENCE</scope>
    <source>
        <strain evidence="1">C052</strain>
    </source>
</reference>
<sequence>MEKYPNSAEALVAASDIYSAKGSPLFSPEKAFATLEKANRIDPTYDAQMQLARYYINAFGTKQDVQKAAKLLIDNLNENDYPSTADRLLVQVYYRYDIKALIDEKTIVDILKNDVIKRENYALAYLYADYLLKEDAEK</sequence>
<name>A0A939SLT3_PRORE</name>
<gene>
    <name evidence="1" type="ORF">J4727_15705</name>
</gene>
<dbReference type="Gene3D" id="1.25.40.10">
    <property type="entry name" value="Tetratricopeptide repeat domain"/>
    <property type="match status" value="1"/>
</dbReference>
<comment type="caution">
    <text evidence="1">The sequence shown here is derived from an EMBL/GenBank/DDBJ whole genome shotgun (WGS) entry which is preliminary data.</text>
</comment>
<organism evidence="1 2">
    <name type="scientific">Providencia rettgeri</name>
    <dbReference type="NCBI Taxonomy" id="587"/>
    <lineage>
        <taxon>Bacteria</taxon>
        <taxon>Pseudomonadati</taxon>
        <taxon>Pseudomonadota</taxon>
        <taxon>Gammaproteobacteria</taxon>
        <taxon>Enterobacterales</taxon>
        <taxon>Morganellaceae</taxon>
        <taxon>Providencia</taxon>
    </lineage>
</organism>
<accession>A0A939SLT3</accession>